<evidence type="ECO:0000313" key="1">
    <source>
        <dbReference type="EMBL" id="KYC49125.1"/>
    </source>
</evidence>
<name>A0A150IW77_9EURY</name>
<accession>A0A150IW77</accession>
<protein>
    <submittedName>
        <fullName evidence="1">Uncharacterized protein</fullName>
    </submittedName>
</protein>
<reference evidence="1 2" key="1">
    <citation type="journal article" date="2016" name="ISME J.">
        <title>Chasing the elusive Euryarchaeota class WSA2: genomes reveal a uniquely fastidious methyl-reducing methanogen.</title>
        <authorList>
            <person name="Nobu M.K."/>
            <person name="Narihiro T."/>
            <person name="Kuroda K."/>
            <person name="Mei R."/>
            <person name="Liu W.T."/>
        </authorList>
    </citation>
    <scope>NUCLEOTIDE SEQUENCE [LARGE SCALE GENOMIC DNA]</scope>
    <source>
        <strain evidence="1">U1lsi0528_Bin055</strain>
    </source>
</reference>
<organism evidence="1 2">
    <name type="scientific">Candidatus Methanofastidiosum methylothiophilum</name>
    <dbReference type="NCBI Taxonomy" id="1705564"/>
    <lineage>
        <taxon>Archaea</taxon>
        <taxon>Methanobacteriati</taxon>
        <taxon>Methanobacteriota</taxon>
        <taxon>Stenosarchaea group</taxon>
        <taxon>Candidatus Methanofastidiosia</taxon>
        <taxon>Candidatus Methanofastidiosales</taxon>
        <taxon>Candidatus Methanofastidiosaceae</taxon>
        <taxon>Candidatus Methanofastidiosum</taxon>
    </lineage>
</organism>
<dbReference type="Proteomes" id="UP000075398">
    <property type="component" value="Unassembled WGS sequence"/>
</dbReference>
<dbReference type="AlphaFoldDB" id="A0A150IW77"/>
<gene>
    <name evidence="1" type="ORF">AMQ22_01723</name>
</gene>
<evidence type="ECO:0000313" key="2">
    <source>
        <dbReference type="Proteomes" id="UP000075398"/>
    </source>
</evidence>
<dbReference type="EMBL" id="LNGC01000107">
    <property type="protein sequence ID" value="KYC49125.1"/>
    <property type="molecule type" value="Genomic_DNA"/>
</dbReference>
<sequence>MKKIGIFLALLFFLATVGMASATTKDVIVRELCRSGETIAYGIYDAKNNTRITTIDARGYLDLTEQIKKYEQQNGVKLFWNYYTNKKTEPGSGVFDWDC</sequence>
<proteinExistence type="predicted"/>
<comment type="caution">
    <text evidence="1">The sequence shown here is derived from an EMBL/GenBank/DDBJ whole genome shotgun (WGS) entry which is preliminary data.</text>
</comment>